<comment type="subunit">
    <text evidence="4">Monomer.</text>
</comment>
<organism evidence="12 13">
    <name type="scientific">Pontibacter arcticus</name>
    <dbReference type="NCBI Taxonomy" id="2080288"/>
    <lineage>
        <taxon>Bacteria</taxon>
        <taxon>Pseudomonadati</taxon>
        <taxon>Bacteroidota</taxon>
        <taxon>Cytophagia</taxon>
        <taxon>Cytophagales</taxon>
        <taxon>Hymenobacteraceae</taxon>
        <taxon>Pontibacter</taxon>
    </lineage>
</organism>
<dbReference type="InterPro" id="IPR002156">
    <property type="entry name" value="RNaseH_domain"/>
</dbReference>
<evidence type="ECO:0000256" key="6">
    <source>
        <dbReference type="ARBA" id="ARBA00022722"/>
    </source>
</evidence>
<gene>
    <name evidence="12" type="ORF">DP923_00280</name>
</gene>
<proteinExistence type="inferred from homology"/>
<sequence>MIELFTDGASRGNPGPGGYGAILRWNQHVKELSAGFRKTTNNRMELLAVIVGLEAITKPGIPVTVFSDSKYVVDAVEKRWVFGWQKKGFAGKANGDLWARFLKVYATHNVKFVWIRGHAGHPENERCDELAVAAALQSNLPPDEGFESGKYNSK</sequence>
<dbReference type="Pfam" id="PF00075">
    <property type="entry name" value="RNase_H"/>
    <property type="match status" value="1"/>
</dbReference>
<dbReference type="AlphaFoldDB" id="A0A364RH05"/>
<dbReference type="GO" id="GO:0046872">
    <property type="term" value="F:metal ion binding"/>
    <property type="evidence" value="ECO:0007669"/>
    <property type="project" value="UniProtKB-KW"/>
</dbReference>
<dbReference type="Gene3D" id="3.30.420.10">
    <property type="entry name" value="Ribonuclease H-like superfamily/Ribonuclease H"/>
    <property type="match status" value="1"/>
</dbReference>
<evidence type="ECO:0000256" key="3">
    <source>
        <dbReference type="ARBA" id="ARBA00005300"/>
    </source>
</evidence>
<evidence type="ECO:0000256" key="4">
    <source>
        <dbReference type="ARBA" id="ARBA00011245"/>
    </source>
</evidence>
<evidence type="ECO:0000256" key="8">
    <source>
        <dbReference type="ARBA" id="ARBA00022759"/>
    </source>
</evidence>
<reference evidence="12 13" key="1">
    <citation type="submission" date="2018-06" db="EMBL/GenBank/DDBJ databases">
        <authorList>
            <person name="Liu Z.-W."/>
        </authorList>
    </citation>
    <scope>NUCLEOTIDE SEQUENCE [LARGE SCALE GENOMIC DNA]</scope>
    <source>
        <strain evidence="12 13">2b14</strain>
    </source>
</reference>
<keyword evidence="9" id="KW-0378">Hydrolase</keyword>
<evidence type="ECO:0000313" key="12">
    <source>
        <dbReference type="EMBL" id="RAU83554.1"/>
    </source>
</evidence>
<keyword evidence="13" id="KW-1185">Reference proteome</keyword>
<dbReference type="InterPro" id="IPR036397">
    <property type="entry name" value="RNaseH_sf"/>
</dbReference>
<dbReference type="EMBL" id="QMDV01000001">
    <property type="protein sequence ID" value="RAU83554.1"/>
    <property type="molecule type" value="Genomic_DNA"/>
</dbReference>
<name>A0A364RH05_9BACT</name>
<dbReference type="PANTHER" id="PTHR10642">
    <property type="entry name" value="RIBONUCLEASE H1"/>
    <property type="match status" value="1"/>
</dbReference>
<comment type="similarity">
    <text evidence="3">Belongs to the RNase H family.</text>
</comment>
<dbReference type="InterPro" id="IPR022892">
    <property type="entry name" value="RNaseHI"/>
</dbReference>
<dbReference type="EC" id="3.1.26.4" evidence="5"/>
<dbReference type="RefSeq" id="WP_112303575.1">
    <property type="nucleotide sequence ID" value="NZ_QMDV01000001.1"/>
</dbReference>
<dbReference type="SUPFAM" id="SSF53098">
    <property type="entry name" value="Ribonuclease H-like"/>
    <property type="match status" value="1"/>
</dbReference>
<dbReference type="NCBIfam" id="NF001236">
    <property type="entry name" value="PRK00203.1"/>
    <property type="match status" value="1"/>
</dbReference>
<dbReference type="GO" id="GO:0043137">
    <property type="term" value="P:DNA replication, removal of RNA primer"/>
    <property type="evidence" value="ECO:0007669"/>
    <property type="project" value="TreeGrafter"/>
</dbReference>
<evidence type="ECO:0000256" key="9">
    <source>
        <dbReference type="ARBA" id="ARBA00022801"/>
    </source>
</evidence>
<evidence type="ECO:0000256" key="5">
    <source>
        <dbReference type="ARBA" id="ARBA00012180"/>
    </source>
</evidence>
<keyword evidence="8" id="KW-0255">Endonuclease</keyword>
<keyword evidence="10" id="KW-0460">Magnesium</keyword>
<comment type="cofactor">
    <cofactor evidence="2">
        <name>Mg(2+)</name>
        <dbReference type="ChEBI" id="CHEBI:18420"/>
    </cofactor>
</comment>
<evidence type="ECO:0000259" key="11">
    <source>
        <dbReference type="PROSITE" id="PS50879"/>
    </source>
</evidence>
<dbReference type="GO" id="GO:0004523">
    <property type="term" value="F:RNA-DNA hybrid ribonuclease activity"/>
    <property type="evidence" value="ECO:0007669"/>
    <property type="project" value="UniProtKB-EC"/>
</dbReference>
<comment type="caution">
    <text evidence="12">The sequence shown here is derived from an EMBL/GenBank/DDBJ whole genome shotgun (WGS) entry which is preliminary data.</text>
</comment>
<dbReference type="InterPro" id="IPR050092">
    <property type="entry name" value="RNase_H"/>
</dbReference>
<dbReference type="PANTHER" id="PTHR10642:SF26">
    <property type="entry name" value="RIBONUCLEASE H1"/>
    <property type="match status" value="1"/>
</dbReference>
<keyword evidence="7" id="KW-0479">Metal-binding</keyword>
<dbReference type="PROSITE" id="PS50879">
    <property type="entry name" value="RNASE_H_1"/>
    <property type="match status" value="1"/>
</dbReference>
<dbReference type="CDD" id="cd09278">
    <property type="entry name" value="RNase_HI_prokaryote_like"/>
    <property type="match status" value="1"/>
</dbReference>
<evidence type="ECO:0000256" key="10">
    <source>
        <dbReference type="ARBA" id="ARBA00022842"/>
    </source>
</evidence>
<comment type="catalytic activity">
    <reaction evidence="1">
        <text>Endonucleolytic cleavage to 5'-phosphomonoester.</text>
        <dbReference type="EC" id="3.1.26.4"/>
    </reaction>
</comment>
<evidence type="ECO:0000256" key="7">
    <source>
        <dbReference type="ARBA" id="ARBA00022723"/>
    </source>
</evidence>
<dbReference type="InterPro" id="IPR012337">
    <property type="entry name" value="RNaseH-like_sf"/>
</dbReference>
<dbReference type="Proteomes" id="UP000251692">
    <property type="component" value="Unassembled WGS sequence"/>
</dbReference>
<evidence type="ECO:0000256" key="1">
    <source>
        <dbReference type="ARBA" id="ARBA00000077"/>
    </source>
</evidence>
<protein>
    <recommendedName>
        <fullName evidence="5">ribonuclease H</fullName>
        <ecNumber evidence="5">3.1.26.4</ecNumber>
    </recommendedName>
</protein>
<evidence type="ECO:0000256" key="2">
    <source>
        <dbReference type="ARBA" id="ARBA00001946"/>
    </source>
</evidence>
<evidence type="ECO:0000313" key="13">
    <source>
        <dbReference type="Proteomes" id="UP000251692"/>
    </source>
</evidence>
<accession>A0A364RH05</accession>
<dbReference type="GO" id="GO:0003676">
    <property type="term" value="F:nucleic acid binding"/>
    <property type="evidence" value="ECO:0007669"/>
    <property type="project" value="InterPro"/>
</dbReference>
<keyword evidence="6" id="KW-0540">Nuclease</keyword>
<dbReference type="OrthoDB" id="7845843at2"/>
<reference evidence="12 13" key="2">
    <citation type="submission" date="2018-07" db="EMBL/GenBank/DDBJ databases">
        <title>Pontibacter sp. 2b14 genomic sequence and assembly.</title>
        <authorList>
            <person name="Du Z.-J."/>
        </authorList>
    </citation>
    <scope>NUCLEOTIDE SEQUENCE [LARGE SCALE GENOMIC DNA]</scope>
    <source>
        <strain evidence="12 13">2b14</strain>
    </source>
</reference>
<feature type="domain" description="RNase H type-1" evidence="11">
    <location>
        <begin position="1"/>
        <end position="136"/>
    </location>
</feature>